<dbReference type="EMBL" id="CADCTY010000219">
    <property type="protein sequence ID" value="CAA9305685.1"/>
    <property type="molecule type" value="Genomic_DNA"/>
</dbReference>
<organism evidence="1">
    <name type="scientific">uncultured Leptolyngbya sp</name>
    <dbReference type="NCBI Taxonomy" id="332963"/>
    <lineage>
        <taxon>Bacteria</taxon>
        <taxon>Bacillati</taxon>
        <taxon>Cyanobacteriota</taxon>
        <taxon>Cyanophyceae</taxon>
        <taxon>Leptolyngbyales</taxon>
        <taxon>Leptolyngbyaceae</taxon>
        <taxon>Leptolyngbya group</taxon>
        <taxon>Leptolyngbya</taxon>
        <taxon>environmental samples</taxon>
    </lineage>
</organism>
<protein>
    <submittedName>
        <fullName evidence="1">Uncharacterized protein</fullName>
    </submittedName>
</protein>
<proteinExistence type="predicted"/>
<reference evidence="1" key="1">
    <citation type="submission" date="2020-02" db="EMBL/GenBank/DDBJ databases">
        <authorList>
            <person name="Meier V. D."/>
        </authorList>
    </citation>
    <scope>NUCLEOTIDE SEQUENCE</scope>
    <source>
        <strain evidence="1">AVDCRST_MAG94</strain>
    </source>
</reference>
<name>A0A6J4KGV5_9CYAN</name>
<gene>
    <name evidence="1" type="ORF">AVDCRST_MAG94-659</name>
</gene>
<dbReference type="AlphaFoldDB" id="A0A6J4KGV5"/>
<sequence length="39" mass="4514">MQQQGGTTDEELMFHLEKNLVFRKGFSILYRAIARNASL</sequence>
<evidence type="ECO:0000313" key="1">
    <source>
        <dbReference type="EMBL" id="CAA9305685.1"/>
    </source>
</evidence>
<accession>A0A6J4KGV5</accession>